<comment type="caution">
    <text evidence="8">The sequence shown here is derived from an EMBL/GenBank/DDBJ whole genome shotgun (WGS) entry which is preliminary data.</text>
</comment>
<proteinExistence type="inferred from homology"/>
<dbReference type="PIRSF" id="PIRSF000722">
    <property type="entry name" value="Acetate_prop_kin"/>
    <property type="match status" value="1"/>
</dbReference>
<evidence type="ECO:0000313" key="9">
    <source>
        <dbReference type="Proteomes" id="UP000029692"/>
    </source>
</evidence>
<feature type="binding site" evidence="6">
    <location>
        <position position="381"/>
    </location>
    <ligand>
        <name>Mg(2+)</name>
        <dbReference type="ChEBI" id="CHEBI:18420"/>
    </ligand>
</feature>
<dbReference type="eggNOG" id="COG0282">
    <property type="taxonomic scope" value="Bacteria"/>
</dbReference>
<gene>
    <name evidence="6" type="primary">ackA</name>
    <name evidence="8" type="ORF">DC28_07190</name>
</gene>
<keyword evidence="5 6" id="KW-0067">ATP-binding</keyword>
<dbReference type="InterPro" id="IPR023865">
    <property type="entry name" value="Aliphatic_acid_kinase_CS"/>
</dbReference>
<protein>
    <recommendedName>
        <fullName evidence="6">Acetate kinase</fullName>
        <ecNumber evidence="6">2.7.2.1</ecNumber>
    </recommendedName>
    <alternativeName>
        <fullName evidence="6">Acetokinase</fullName>
    </alternativeName>
</protein>
<keyword evidence="4 6" id="KW-0418">Kinase</keyword>
<keyword evidence="2 6" id="KW-0808">Transferase</keyword>
<evidence type="ECO:0000313" key="8">
    <source>
        <dbReference type="EMBL" id="KGE72434.1"/>
    </source>
</evidence>
<dbReference type="Gene3D" id="3.30.420.40">
    <property type="match status" value="2"/>
</dbReference>
<dbReference type="Proteomes" id="UP000029692">
    <property type="component" value="Unassembled WGS sequence"/>
</dbReference>
<feature type="active site" description="Proton donor/acceptor" evidence="6">
    <location>
        <position position="145"/>
    </location>
</feature>
<dbReference type="AlphaFoldDB" id="A0A098QXM6"/>
<evidence type="ECO:0000256" key="3">
    <source>
        <dbReference type="ARBA" id="ARBA00022741"/>
    </source>
</evidence>
<feature type="site" description="Transition state stabilizer" evidence="6">
    <location>
        <position position="177"/>
    </location>
</feature>
<evidence type="ECO:0000256" key="1">
    <source>
        <dbReference type="ARBA" id="ARBA00008748"/>
    </source>
</evidence>
<keyword evidence="9" id="KW-1185">Reference proteome</keyword>
<dbReference type="UniPathway" id="UPA00340">
    <property type="reaction ID" value="UER00458"/>
</dbReference>
<dbReference type="InterPro" id="IPR043129">
    <property type="entry name" value="ATPase_NBD"/>
</dbReference>
<sequence>MLVVNCGSSSLKYEVYEMPEGRSLGKGVVERIGMGVGNIDQESPRGEYHHEQEIKDHAVAMELVQRALIDSQYGLLSDLGQVVGVGHRVVHGGESYSQSVVIDTQVLAAIKQNIELAPLHNPANLTGIQESMKFFPGVPQVAVFDTAFHQTIPSSSYLYGLPYELYEKFKIRKYGFHGTSHRYVANEAVRFLKRAMENTNVISAHLGNGASITAVARGKSIDTSMGFTPLEGLVMGTRSGDIDPAIIFYLMERGYSPEELNTLLNKKSGLLGLSGISNDMRDVHKASLEGNTRAESALEVFAHRVRRYIGAYMANLVKVDALIFTGGVGQHAPHMRERICRRLENLGIVMDYEKNRENGSKLGIISTDYSPVTILVVPTNEELQIAKDTYSLVFGSAQA</sequence>
<dbReference type="OrthoDB" id="9802453at2"/>
<keyword evidence="6" id="KW-0460">Magnesium</keyword>
<dbReference type="HAMAP" id="MF_00020">
    <property type="entry name" value="Acetate_kinase"/>
    <property type="match status" value="1"/>
</dbReference>
<comment type="subcellular location">
    <subcellularLocation>
        <location evidence="6">Cytoplasm</location>
    </subcellularLocation>
</comment>
<organism evidence="8 9">
    <name type="scientific">Spirochaeta lutea</name>
    <dbReference type="NCBI Taxonomy" id="1480694"/>
    <lineage>
        <taxon>Bacteria</taxon>
        <taxon>Pseudomonadati</taxon>
        <taxon>Spirochaetota</taxon>
        <taxon>Spirochaetia</taxon>
        <taxon>Spirochaetales</taxon>
        <taxon>Spirochaetaceae</taxon>
        <taxon>Spirochaeta</taxon>
    </lineage>
</organism>
<keyword evidence="6" id="KW-0479">Metal-binding</keyword>
<evidence type="ECO:0000256" key="5">
    <source>
        <dbReference type="ARBA" id="ARBA00022840"/>
    </source>
</evidence>
<feature type="binding site" evidence="6">
    <location>
        <begin position="205"/>
        <end position="209"/>
    </location>
    <ligand>
        <name>ATP</name>
        <dbReference type="ChEBI" id="CHEBI:30616"/>
    </ligand>
</feature>
<comment type="caution">
    <text evidence="6">Lacks conserved residue(s) required for the propagation of feature annotation.</text>
</comment>
<dbReference type="GO" id="GO:0005737">
    <property type="term" value="C:cytoplasm"/>
    <property type="evidence" value="ECO:0007669"/>
    <property type="project" value="UniProtKB-SubCell"/>
</dbReference>
<comment type="cofactor">
    <cofactor evidence="6">
        <name>Mg(2+)</name>
        <dbReference type="ChEBI" id="CHEBI:18420"/>
    </cofactor>
    <cofactor evidence="6">
        <name>Mn(2+)</name>
        <dbReference type="ChEBI" id="CHEBI:29035"/>
    </cofactor>
    <text evidence="6">Mg(2+). Can also accept Mn(2+).</text>
</comment>
<comment type="similarity">
    <text evidence="1 6 7">Belongs to the acetokinase family.</text>
</comment>
<evidence type="ECO:0000256" key="4">
    <source>
        <dbReference type="ARBA" id="ARBA00022777"/>
    </source>
</evidence>
<dbReference type="EC" id="2.7.2.1" evidence="6"/>
<comment type="function">
    <text evidence="6">Catalyzes the formation of acetyl phosphate from acetate and ATP. Can also catalyze the reverse reaction.</text>
</comment>
<dbReference type="InterPro" id="IPR000890">
    <property type="entry name" value="Aliphatic_acid_kin_short-chain"/>
</dbReference>
<feature type="binding site" evidence="6">
    <location>
        <begin position="279"/>
        <end position="281"/>
    </location>
    <ligand>
        <name>ATP</name>
        <dbReference type="ChEBI" id="CHEBI:30616"/>
    </ligand>
</feature>
<feature type="binding site" evidence="6">
    <location>
        <position position="5"/>
    </location>
    <ligand>
        <name>Mg(2+)</name>
        <dbReference type="ChEBI" id="CHEBI:18420"/>
    </ligand>
</feature>
<feature type="binding site" evidence="6">
    <location>
        <position position="88"/>
    </location>
    <ligand>
        <name>substrate</name>
    </ligand>
</feature>
<reference evidence="8 9" key="1">
    <citation type="submission" date="2014-05" db="EMBL/GenBank/DDBJ databases">
        <title>De novo Genome Sequence of Spirocheata sp.</title>
        <authorList>
            <person name="Shivani Y."/>
            <person name="Subhash Y."/>
            <person name="Tushar L."/>
            <person name="Sasikala C."/>
            <person name="Ramana C.V."/>
        </authorList>
    </citation>
    <scope>NUCLEOTIDE SEQUENCE [LARGE SCALE GENOMIC DNA]</scope>
    <source>
        <strain evidence="8 9">JC230</strain>
    </source>
</reference>
<dbReference type="PANTHER" id="PTHR21060">
    <property type="entry name" value="ACETATE KINASE"/>
    <property type="match status" value="1"/>
</dbReference>
<keyword evidence="3 6" id="KW-0547">Nucleotide-binding</keyword>
<comment type="subunit">
    <text evidence="6">Homodimer.</text>
</comment>
<dbReference type="PANTHER" id="PTHR21060:SF15">
    <property type="entry name" value="ACETATE KINASE-RELATED"/>
    <property type="match status" value="1"/>
</dbReference>
<dbReference type="PROSITE" id="PS01075">
    <property type="entry name" value="ACETATE_KINASE_1"/>
    <property type="match status" value="1"/>
</dbReference>
<keyword evidence="6" id="KW-0963">Cytoplasm</keyword>
<dbReference type="Pfam" id="PF00871">
    <property type="entry name" value="Acetate_kinase"/>
    <property type="match status" value="1"/>
</dbReference>
<dbReference type="GO" id="GO:0005524">
    <property type="term" value="F:ATP binding"/>
    <property type="evidence" value="ECO:0007669"/>
    <property type="project" value="UniProtKB-KW"/>
</dbReference>
<dbReference type="PROSITE" id="PS01076">
    <property type="entry name" value="ACETATE_KINASE_2"/>
    <property type="match status" value="1"/>
</dbReference>
<comment type="pathway">
    <text evidence="6">Metabolic intermediate biosynthesis; acetyl-CoA biosynthesis; acetyl-CoA from acetate: step 1/2.</text>
</comment>
<dbReference type="CDD" id="cd24010">
    <property type="entry name" value="ASKHA_NBD_AcK_PK"/>
    <property type="match status" value="1"/>
</dbReference>
<dbReference type="GO" id="GO:0006085">
    <property type="term" value="P:acetyl-CoA biosynthetic process"/>
    <property type="evidence" value="ECO:0007669"/>
    <property type="project" value="UniProtKB-UniRule"/>
</dbReference>
<dbReference type="STRING" id="1480694.DC28_07190"/>
<dbReference type="EMBL" id="JNUP01000052">
    <property type="protein sequence ID" value="KGE72434.1"/>
    <property type="molecule type" value="Genomic_DNA"/>
</dbReference>
<dbReference type="GO" id="GO:0006083">
    <property type="term" value="P:acetate metabolic process"/>
    <property type="evidence" value="ECO:0007669"/>
    <property type="project" value="TreeGrafter"/>
</dbReference>
<name>A0A098QXM6_9SPIO</name>
<dbReference type="PRINTS" id="PR00471">
    <property type="entry name" value="ACETATEKNASE"/>
</dbReference>
<evidence type="ECO:0000256" key="7">
    <source>
        <dbReference type="RuleBase" id="RU003835"/>
    </source>
</evidence>
<comment type="catalytic activity">
    <reaction evidence="6">
        <text>acetate + ATP = acetyl phosphate + ADP</text>
        <dbReference type="Rhea" id="RHEA:11352"/>
        <dbReference type="ChEBI" id="CHEBI:22191"/>
        <dbReference type="ChEBI" id="CHEBI:30089"/>
        <dbReference type="ChEBI" id="CHEBI:30616"/>
        <dbReference type="ChEBI" id="CHEBI:456216"/>
        <dbReference type="EC" id="2.7.2.1"/>
    </reaction>
</comment>
<dbReference type="InterPro" id="IPR004372">
    <property type="entry name" value="Ac/propionate_kinase"/>
</dbReference>
<feature type="site" description="Transition state stabilizer" evidence="6">
    <location>
        <position position="238"/>
    </location>
</feature>
<evidence type="ECO:0000256" key="6">
    <source>
        <dbReference type="HAMAP-Rule" id="MF_00020"/>
    </source>
</evidence>
<dbReference type="SUPFAM" id="SSF53067">
    <property type="entry name" value="Actin-like ATPase domain"/>
    <property type="match status" value="2"/>
</dbReference>
<accession>A0A098QXM6</accession>
<dbReference type="GO" id="GO:0008776">
    <property type="term" value="F:acetate kinase activity"/>
    <property type="evidence" value="ECO:0007669"/>
    <property type="project" value="UniProtKB-UniRule"/>
</dbReference>
<feature type="binding site" evidence="6">
    <location>
        <position position="12"/>
    </location>
    <ligand>
        <name>ATP</name>
        <dbReference type="ChEBI" id="CHEBI:30616"/>
    </ligand>
</feature>
<dbReference type="GO" id="GO:0000287">
    <property type="term" value="F:magnesium ion binding"/>
    <property type="evidence" value="ECO:0007669"/>
    <property type="project" value="UniProtKB-UniRule"/>
</dbReference>
<dbReference type="NCBIfam" id="TIGR00016">
    <property type="entry name" value="ackA"/>
    <property type="match status" value="1"/>
</dbReference>
<evidence type="ECO:0000256" key="2">
    <source>
        <dbReference type="ARBA" id="ARBA00022679"/>
    </source>
</evidence>